<comment type="caution">
    <text evidence="1">The sequence shown here is derived from an EMBL/GenBank/DDBJ whole genome shotgun (WGS) entry which is preliminary data.</text>
</comment>
<dbReference type="InterPro" id="IPR009003">
    <property type="entry name" value="Peptidase_S1_PA"/>
</dbReference>
<evidence type="ECO:0000313" key="2">
    <source>
        <dbReference type="Proteomes" id="UP000823638"/>
    </source>
</evidence>
<protein>
    <submittedName>
        <fullName evidence="1">Trypsin-like peptidase domain-containing protein</fullName>
    </submittedName>
</protein>
<dbReference type="Gene3D" id="2.40.10.120">
    <property type="match status" value="1"/>
</dbReference>
<accession>A0A9D9HQQ9</accession>
<dbReference type="Proteomes" id="UP000823638">
    <property type="component" value="Unassembled WGS sequence"/>
</dbReference>
<dbReference type="AlphaFoldDB" id="A0A9D9HQQ9"/>
<sequence length="661" mass="74393">MKKNFIISFLICFTVSIFGQGILSAPVVDKLSKAVYEVVVLKPGEGNIEYEKRLPLERIAYSVRTDKYLPIGTAFLMEDGKFYSAAHVVQLRGKSLYKDYFIRDRDGKTYPIDKIEKFSINRDFVVFSVKNLNTGSLEKLKSVNVPAMNTQVYSVGNALGEGIVIRDGVLTSQTFEDVNGEWKWLRFSAAASPGNSGGPLVDKEGNVLGIITMKSQNENLNYALPFGETKNVPDNTGIVFIPSYYNMPNITTEKFYNIYEHEISLPKTLADTQKEVVSYIEEYTEKLIDEKIRAVYNPSGEKGFLKDEPYTGLLDSAYALDFPSVLCINSSEEWGLYSPNNVKDTKLQNEGTVSYGTILGYGLAYLKKPDTDSLEDLLKTPKKYVDYVIKGIGLTRNVGGETIRITSLGEPVEEETFTDSLGRKWFTSYFELPFTDAVFMSMALPVPEGLVVFTCLDVTSEIYTGHNYDLKFIADYVFPKYTGTVSEWKEFLSLPEELYPKYNISGSVKIEKIGTGLNIKVDEICLNIPENLYYGDDEVSFCLSMGYENKDNKYALSPLGVNAFYESLQDKYFSVYIIKNRKPGKNAPVPVQEAWLEKSKGKGSYNGKAFEAGGYRYINEIIKGDENSETVYEYSLRQNESVKAGEFKKNSKNILKNSSVE</sequence>
<organism evidence="1 2">
    <name type="scientific">Candidatus Gallitreponema excrementavium</name>
    <dbReference type="NCBI Taxonomy" id="2840840"/>
    <lineage>
        <taxon>Bacteria</taxon>
        <taxon>Pseudomonadati</taxon>
        <taxon>Spirochaetota</taxon>
        <taxon>Spirochaetia</taxon>
        <taxon>Spirochaetales</taxon>
        <taxon>Candidatus Gallitreponema</taxon>
    </lineage>
</organism>
<evidence type="ECO:0000313" key="1">
    <source>
        <dbReference type="EMBL" id="MBO8458098.1"/>
    </source>
</evidence>
<dbReference type="Pfam" id="PF13365">
    <property type="entry name" value="Trypsin_2"/>
    <property type="match status" value="1"/>
</dbReference>
<dbReference type="EMBL" id="JADIMM010000087">
    <property type="protein sequence ID" value="MBO8458098.1"/>
    <property type="molecule type" value="Genomic_DNA"/>
</dbReference>
<reference evidence="1" key="2">
    <citation type="journal article" date="2021" name="PeerJ">
        <title>Extensive microbial diversity within the chicken gut microbiome revealed by metagenomics and culture.</title>
        <authorList>
            <person name="Gilroy R."/>
            <person name="Ravi A."/>
            <person name="Getino M."/>
            <person name="Pursley I."/>
            <person name="Horton D.L."/>
            <person name="Alikhan N.F."/>
            <person name="Baker D."/>
            <person name="Gharbi K."/>
            <person name="Hall N."/>
            <person name="Watson M."/>
            <person name="Adriaenssens E.M."/>
            <person name="Foster-Nyarko E."/>
            <person name="Jarju S."/>
            <person name="Secka A."/>
            <person name="Antonio M."/>
            <person name="Oren A."/>
            <person name="Chaudhuri R.R."/>
            <person name="La Ragione R."/>
            <person name="Hildebrand F."/>
            <person name="Pallen M.J."/>
        </authorList>
    </citation>
    <scope>NUCLEOTIDE SEQUENCE</scope>
    <source>
        <strain evidence="1">10532</strain>
    </source>
</reference>
<gene>
    <name evidence="1" type="ORF">IAA81_07710</name>
</gene>
<proteinExistence type="predicted"/>
<dbReference type="SUPFAM" id="SSF50494">
    <property type="entry name" value="Trypsin-like serine proteases"/>
    <property type="match status" value="1"/>
</dbReference>
<reference evidence="1" key="1">
    <citation type="submission" date="2020-10" db="EMBL/GenBank/DDBJ databases">
        <authorList>
            <person name="Gilroy R."/>
        </authorList>
    </citation>
    <scope>NUCLEOTIDE SEQUENCE</scope>
    <source>
        <strain evidence="1">10532</strain>
    </source>
</reference>
<name>A0A9D9HQQ9_9SPIR</name>